<dbReference type="eggNOG" id="ENOG502RC15">
    <property type="taxonomic scope" value="Eukaryota"/>
</dbReference>
<dbReference type="SUPFAM" id="SSF48065">
    <property type="entry name" value="DBL homology domain (DH-domain)"/>
    <property type="match status" value="1"/>
</dbReference>
<dbReference type="EMBL" id="HE806319">
    <property type="protein sequence ID" value="CCH60600.1"/>
    <property type="molecule type" value="Genomic_DNA"/>
</dbReference>
<dbReference type="OMA" id="YKNDYFH"/>
<dbReference type="STRING" id="1071380.I2H2J8"/>
<dbReference type="GeneID" id="14495583"/>
<reference evidence="2 3" key="1">
    <citation type="journal article" date="2011" name="Proc. Natl. Acad. Sci. U.S.A.">
        <title>Evolutionary erosion of yeast sex chromosomes by mating-type switching accidents.</title>
        <authorList>
            <person name="Gordon J.L."/>
            <person name="Armisen D."/>
            <person name="Proux-Wera E."/>
            <person name="Oheigeartaigh S.S."/>
            <person name="Byrne K.P."/>
            <person name="Wolfe K.H."/>
        </authorList>
    </citation>
    <scope>NUCLEOTIDE SEQUENCE [LARGE SCALE GENOMIC DNA]</scope>
    <source>
        <strain evidence="3">ATCC 34711 / CBS 6284 / DSM 70876 / NBRC 10599 / NRRL Y-10934 / UCD 77-7</strain>
    </source>
</reference>
<dbReference type="OrthoDB" id="10256089at2759"/>
<dbReference type="FunCoup" id="I2H2J8">
    <property type="interactions" value="107"/>
</dbReference>
<dbReference type="InterPro" id="IPR027267">
    <property type="entry name" value="AH/BAR_dom_sf"/>
</dbReference>
<dbReference type="Pfam" id="PF00621">
    <property type="entry name" value="RhoGEF"/>
    <property type="match status" value="1"/>
</dbReference>
<accession>I2H2J8</accession>
<dbReference type="AlphaFoldDB" id="I2H2J8"/>
<dbReference type="SUPFAM" id="SSF103657">
    <property type="entry name" value="BAR/IMD domain-like"/>
    <property type="match status" value="1"/>
</dbReference>
<dbReference type="GO" id="GO:0005085">
    <property type="term" value="F:guanyl-nucleotide exchange factor activity"/>
    <property type="evidence" value="ECO:0007669"/>
    <property type="project" value="InterPro"/>
</dbReference>
<evidence type="ECO:0000313" key="2">
    <source>
        <dbReference type="EMBL" id="CCH60600.1"/>
    </source>
</evidence>
<evidence type="ECO:0000313" key="3">
    <source>
        <dbReference type="Proteomes" id="UP000002866"/>
    </source>
</evidence>
<dbReference type="HOGENOM" id="CLU_392821_0_0_1"/>
<organism evidence="2 3">
    <name type="scientific">Henningerozyma blattae (strain ATCC 34711 / CBS 6284 / DSM 70876 / NBRC 10599 / NRRL Y-10934 / UCD 77-7)</name>
    <name type="common">Yeast</name>
    <name type="synonym">Tetrapisispora blattae</name>
    <dbReference type="NCBI Taxonomy" id="1071380"/>
    <lineage>
        <taxon>Eukaryota</taxon>
        <taxon>Fungi</taxon>
        <taxon>Dikarya</taxon>
        <taxon>Ascomycota</taxon>
        <taxon>Saccharomycotina</taxon>
        <taxon>Saccharomycetes</taxon>
        <taxon>Saccharomycetales</taxon>
        <taxon>Saccharomycetaceae</taxon>
        <taxon>Henningerozyma</taxon>
    </lineage>
</organism>
<dbReference type="InterPro" id="IPR000219">
    <property type="entry name" value="DH_dom"/>
</dbReference>
<dbReference type="RefSeq" id="XP_004180119.1">
    <property type="nucleotide sequence ID" value="XM_004180071.1"/>
</dbReference>
<dbReference type="PROSITE" id="PS50010">
    <property type="entry name" value="DH_2"/>
    <property type="match status" value="1"/>
</dbReference>
<dbReference type="InParanoid" id="I2H2J8"/>
<dbReference type="SMART" id="SM00325">
    <property type="entry name" value="RhoGEF"/>
    <property type="match status" value="1"/>
</dbReference>
<keyword evidence="3" id="KW-1185">Reference proteome</keyword>
<dbReference type="KEGG" id="tbl:TBLA_0D00920"/>
<proteinExistence type="predicted"/>
<evidence type="ECO:0000259" key="1">
    <source>
        <dbReference type="PROSITE" id="PS50010"/>
    </source>
</evidence>
<dbReference type="Proteomes" id="UP000002866">
    <property type="component" value="Chromosome 4"/>
</dbReference>
<gene>
    <name evidence="2" type="primary">TBLA0D00920</name>
    <name evidence="2" type="ORF">TBLA_0D00920</name>
</gene>
<dbReference type="Gene3D" id="1.20.900.10">
    <property type="entry name" value="Dbl homology (DH) domain"/>
    <property type="match status" value="1"/>
</dbReference>
<name>I2H2J8_HENB6</name>
<protein>
    <recommendedName>
        <fullName evidence="1">DH domain-containing protein</fullName>
    </recommendedName>
</protein>
<dbReference type="InterPro" id="IPR035899">
    <property type="entry name" value="DBL_dom_sf"/>
</dbReference>
<feature type="domain" description="DH" evidence="1">
    <location>
        <begin position="121"/>
        <end position="342"/>
    </location>
</feature>
<sequence length="771" mass="89437">MFKTSQLAEDYNQYSSNSLTPIRDYKNDYFHKYDNKLPKTTLNNSNLKYHNNAKKMLSLKKYNNYSYKPKDPLGKKRPSDLNLTDLEQPMIKKINSPHAQLSILSSNSNKKIPLCKDIKSNFMTCLKNLYYSEINYIKDLELVNNNFRKNLKQFLHLSNTEENLLFGNIETIISISKLFIDDLEEHLLTTINNHSTTNITTFNMEVWQILKDSSSNVFQKLDFSIPFNLNYLRVKSNYFNYSLAHNNQLDLLNLIKTCDLLAYTNWNNYSMKEASIDQTTNEKRNSKDFKFDNILQKPILRTFQWVLTLQNLIDFGNSFLNSNNIDALKLTLKNYSNFQKNIVFEIQDYRNNSMYDYCLTPIEIIQNYIDLESPMSKSSVSNPILSQITSPANIETPPQLLNISETSSVYSNETTIEVIEDLGSTCNISESSPSSPVQPLQFKREESIKGSIINDESSLEEIDSLSQLPKISSPKLKTTSTGISRSSTLRSLTRSIQRVGTSTRKEIAFSKHNSSHSGIKSKTNDQKEKTLNDHIVRFKQLHKDLIGLKNLLKKADFLSVIEPLIKLVSLWSNLISEKTEKSQPSTEDAKKYDSFLNELYTRKEELILLKFSSFNEMIINPIDKILEHCDAVKTQINDLNKLKKEYIIYIQEKKLKSMIIKRKIISDHFESLQNNLITQLPAFIELFHKTFEKIILNYNLLLKKFLVISAGEEDLLRQDLTTLESQNNKGNNDIITEYLQARYNSKLQIRENWNLSTNPEESKIVRKLFEL</sequence>